<reference evidence="3 4" key="1">
    <citation type="submission" date="2020-05" db="EMBL/GenBank/DDBJ databases">
        <title>Actinomadura verrucosospora NRRL-B18236 (PFL_A860) Genome sequencing and assembly.</title>
        <authorList>
            <person name="Samborskyy M."/>
        </authorList>
    </citation>
    <scope>NUCLEOTIDE SEQUENCE [LARGE SCALE GENOMIC DNA]</scope>
    <source>
        <strain evidence="3 4">NRRL:B18236</strain>
    </source>
</reference>
<dbReference type="SUPFAM" id="SSF46785">
    <property type="entry name" value="Winged helix' DNA-binding domain"/>
    <property type="match status" value="1"/>
</dbReference>
<dbReference type="Pfam" id="PF09339">
    <property type="entry name" value="HTH_IclR"/>
    <property type="match status" value="1"/>
</dbReference>
<dbReference type="PANTHER" id="PTHR30136:SF24">
    <property type="entry name" value="HTH-TYPE TRANSCRIPTIONAL REPRESSOR ALLR"/>
    <property type="match status" value="1"/>
</dbReference>
<evidence type="ECO:0000259" key="2">
    <source>
        <dbReference type="PROSITE" id="PS51077"/>
    </source>
</evidence>
<keyword evidence="4" id="KW-1185">Reference proteome</keyword>
<protein>
    <submittedName>
        <fullName evidence="3">Putative IclR family transcriptional regulator</fullName>
    </submittedName>
</protein>
<evidence type="ECO:0000313" key="3">
    <source>
        <dbReference type="EMBL" id="QKG24096.1"/>
    </source>
</evidence>
<dbReference type="AlphaFoldDB" id="A0A7D3W1K1"/>
<organism evidence="3 4">
    <name type="scientific">Actinomadura verrucosospora</name>
    <dbReference type="NCBI Taxonomy" id="46165"/>
    <lineage>
        <taxon>Bacteria</taxon>
        <taxon>Bacillati</taxon>
        <taxon>Actinomycetota</taxon>
        <taxon>Actinomycetes</taxon>
        <taxon>Streptosporangiales</taxon>
        <taxon>Thermomonosporaceae</taxon>
        <taxon>Actinomadura</taxon>
    </lineage>
</organism>
<gene>
    <name evidence="3" type="ORF">ACTIVE_5739</name>
</gene>
<dbReference type="EMBL" id="CP053892">
    <property type="protein sequence ID" value="QKG24096.1"/>
    <property type="molecule type" value="Genomic_DNA"/>
</dbReference>
<evidence type="ECO:0000313" key="4">
    <source>
        <dbReference type="Proteomes" id="UP000501240"/>
    </source>
</evidence>
<accession>A0A7D3W1K1</accession>
<dbReference type="GO" id="GO:0003700">
    <property type="term" value="F:DNA-binding transcription factor activity"/>
    <property type="evidence" value="ECO:0007669"/>
    <property type="project" value="TreeGrafter"/>
</dbReference>
<feature type="domain" description="HTH iclR-type" evidence="2">
    <location>
        <begin position="2"/>
        <end position="61"/>
    </location>
</feature>
<dbReference type="SMART" id="SM00346">
    <property type="entry name" value="HTH_ICLR"/>
    <property type="match status" value="1"/>
</dbReference>
<dbReference type="Proteomes" id="UP000501240">
    <property type="component" value="Chromosome"/>
</dbReference>
<dbReference type="RefSeq" id="WP_216857985.1">
    <property type="nucleotide sequence ID" value="NZ_CP053892.1"/>
</dbReference>
<dbReference type="InterPro" id="IPR036388">
    <property type="entry name" value="WH-like_DNA-bd_sf"/>
</dbReference>
<name>A0A7D3W1K1_ACTVE</name>
<evidence type="ECO:0000256" key="1">
    <source>
        <dbReference type="SAM" id="MobiDB-lite"/>
    </source>
</evidence>
<dbReference type="PROSITE" id="PS51077">
    <property type="entry name" value="HTH_ICLR"/>
    <property type="match status" value="1"/>
</dbReference>
<dbReference type="GO" id="GO:0003677">
    <property type="term" value="F:DNA binding"/>
    <property type="evidence" value="ECO:0007669"/>
    <property type="project" value="InterPro"/>
</dbReference>
<proteinExistence type="predicted"/>
<dbReference type="InterPro" id="IPR005471">
    <property type="entry name" value="Tscrpt_reg_IclR_N"/>
</dbReference>
<sequence length="177" mass="18332">MSQSLGRGLSILIELADRPHSLDELAGKLGVHKTTVLRLLRTLEAERFVRRDEHHRYHLGARLAALADTLGHRDVRDVAAPHLARLNEAAGGGARLVTGPPALLDDLDRAGAPGRFAAAPVRDAAGRVVAAVTVPDPGGDLSGLRATADAISADAARPADCARPAGAARPGAPDRPA</sequence>
<dbReference type="InterPro" id="IPR036390">
    <property type="entry name" value="WH_DNA-bd_sf"/>
</dbReference>
<dbReference type="PANTHER" id="PTHR30136">
    <property type="entry name" value="HELIX-TURN-HELIX TRANSCRIPTIONAL REGULATOR, ICLR FAMILY"/>
    <property type="match status" value="1"/>
</dbReference>
<dbReference type="Gene3D" id="1.10.10.10">
    <property type="entry name" value="Winged helix-like DNA-binding domain superfamily/Winged helix DNA-binding domain"/>
    <property type="match status" value="1"/>
</dbReference>
<feature type="region of interest" description="Disordered" evidence="1">
    <location>
        <begin position="155"/>
        <end position="177"/>
    </location>
</feature>
<feature type="compositionally biased region" description="Low complexity" evidence="1">
    <location>
        <begin position="155"/>
        <end position="171"/>
    </location>
</feature>
<dbReference type="GO" id="GO:0045892">
    <property type="term" value="P:negative regulation of DNA-templated transcription"/>
    <property type="evidence" value="ECO:0007669"/>
    <property type="project" value="TreeGrafter"/>
</dbReference>
<dbReference type="InterPro" id="IPR050707">
    <property type="entry name" value="HTH_MetabolicPath_Reg"/>
</dbReference>